<protein>
    <submittedName>
        <fullName evidence="6">TonB-dependent receptor</fullName>
    </submittedName>
</protein>
<gene>
    <name evidence="6" type="ORF">MTX78_08590</name>
</gene>
<dbReference type="InterPro" id="IPR037066">
    <property type="entry name" value="Plug_dom_sf"/>
</dbReference>
<evidence type="ECO:0000313" key="6">
    <source>
        <dbReference type="EMBL" id="UOG76646.1"/>
    </source>
</evidence>
<reference evidence="6 7" key="1">
    <citation type="submission" date="2022-03" db="EMBL/GenBank/DDBJ databases">
        <title>Hymenobactersp. isolated from the air.</title>
        <authorList>
            <person name="Won M."/>
            <person name="Kwon S.-W."/>
        </authorList>
    </citation>
    <scope>NUCLEOTIDE SEQUENCE [LARGE SCALE GENOMIC DNA]</scope>
    <source>
        <strain evidence="6 7">KACC 21982</strain>
    </source>
</reference>
<keyword evidence="2" id="KW-0472">Membrane</keyword>
<proteinExistence type="predicted"/>
<feature type="domain" description="Outer membrane protein beta-barrel" evidence="5">
    <location>
        <begin position="406"/>
        <end position="802"/>
    </location>
</feature>
<feature type="chain" id="PRO_5047547712" evidence="4">
    <location>
        <begin position="30"/>
        <end position="827"/>
    </location>
</feature>
<dbReference type="Pfam" id="PF13620">
    <property type="entry name" value="CarboxypepD_reg"/>
    <property type="match status" value="1"/>
</dbReference>
<dbReference type="Gene3D" id="2.40.170.20">
    <property type="entry name" value="TonB-dependent receptor, beta-barrel domain"/>
    <property type="match status" value="1"/>
</dbReference>
<dbReference type="Pfam" id="PF14905">
    <property type="entry name" value="OMP_b-brl_3"/>
    <property type="match status" value="1"/>
</dbReference>
<comment type="subcellular location">
    <subcellularLocation>
        <location evidence="1">Cell outer membrane</location>
    </subcellularLocation>
</comment>
<sequence length="827" mass="91021">MKAKSFMRLRLPSCVVFFASTTLLFPSMAAAQTPAAVSGTVQEASGKPVAFATLTLHRASDSVVVKSDFSDDNGGFRLAPVAAGRYLVLASQVGFVRRWSAPFEVATTAVQLPTLTLQASGATNLKEVTVVGQKPMFERLADRTIVNVEGSTLAAGASSLEVLGRSPGVTVDGNDNLALKGRQGVMVLIDGKRQPMTGSELADYLRALPADQVKSIELITNPPAKYEAQGSAGIIAINLKKDQRQGTNGTINASYGLGKYGNGKYITGFSVNHRQKQVNTFGSYSYADRENFGALTINRNFFSYPNEQKQFEGSTLQENFSHSLGRSHTWKAGLDYNLGENTVVGGTVNGQQYTTVMDGTNDSEQLDAASSPQSLYRSTNDQLFRTSNVAGNLNFRHTFATDSAGARELTADADYARYERKRLQQLNTLYFLPKDSVDILDGNQQGTLTIQSVKADYTHPFSKQLRLEAGGKASWVHSDNDVLFRIPGTDGSALIRDSRRSNIFIYDENINAGYVNLNYTLPGWTLQGGLRGEQTNVTGRPENPDEGFYRNYFQFFPSAAAKRKFSDNHETSLSLSRRIDRPSYGQLNPFRSYIDATTYGAGNPNLRPQTSYNFELTHTYKQKYSLGLSYSVTSDPIIGTVQPADDSTRAVVSTSQNLGKQQYVALTLNAPLEIAKWWTMNNNVVLYYNHFTGSLAGTDLNAGKAAYNVNSTSTFPLGKGWTIDLTGSYQSPEVYGFFRLRPQGQVTAGIQKSVWDRKGTFKLNVTDIFYTGVTRATSNYNNYVERFYQRGDSRVATFSFSYRFGNEKVAPTRRRQGGAEDEKRRAG</sequence>
<organism evidence="6 7">
    <name type="scientific">Hymenobacter tibetensis</name>
    <dbReference type="NCBI Taxonomy" id="497967"/>
    <lineage>
        <taxon>Bacteria</taxon>
        <taxon>Pseudomonadati</taxon>
        <taxon>Bacteroidota</taxon>
        <taxon>Cytophagia</taxon>
        <taxon>Cytophagales</taxon>
        <taxon>Hymenobacteraceae</taxon>
        <taxon>Hymenobacter</taxon>
    </lineage>
</organism>
<dbReference type="PANTHER" id="PTHR40980">
    <property type="entry name" value="PLUG DOMAIN-CONTAINING PROTEIN"/>
    <property type="match status" value="1"/>
</dbReference>
<name>A0ABY4D605_9BACT</name>
<feature type="signal peptide" evidence="4">
    <location>
        <begin position="1"/>
        <end position="29"/>
    </location>
</feature>
<dbReference type="InterPro" id="IPR041700">
    <property type="entry name" value="OMP_b-brl_3"/>
</dbReference>
<keyword evidence="4" id="KW-0732">Signal</keyword>
<evidence type="ECO:0000256" key="1">
    <source>
        <dbReference type="ARBA" id="ARBA00004442"/>
    </source>
</evidence>
<dbReference type="Proteomes" id="UP000831113">
    <property type="component" value="Chromosome"/>
</dbReference>
<dbReference type="RefSeq" id="WP_243801727.1">
    <property type="nucleotide sequence ID" value="NZ_CP094669.1"/>
</dbReference>
<dbReference type="SUPFAM" id="SSF56935">
    <property type="entry name" value="Porins"/>
    <property type="match status" value="1"/>
</dbReference>
<dbReference type="PANTHER" id="PTHR40980:SF4">
    <property type="entry name" value="TONB-DEPENDENT RECEPTOR-LIKE BETA-BARREL DOMAIN-CONTAINING PROTEIN"/>
    <property type="match status" value="1"/>
</dbReference>
<evidence type="ECO:0000313" key="7">
    <source>
        <dbReference type="Proteomes" id="UP000831113"/>
    </source>
</evidence>
<keyword evidence="6" id="KW-0675">Receptor</keyword>
<keyword evidence="3" id="KW-0998">Cell outer membrane</keyword>
<evidence type="ECO:0000256" key="3">
    <source>
        <dbReference type="ARBA" id="ARBA00023237"/>
    </source>
</evidence>
<dbReference type="Gene3D" id="2.60.40.1120">
    <property type="entry name" value="Carboxypeptidase-like, regulatory domain"/>
    <property type="match status" value="1"/>
</dbReference>
<keyword evidence="7" id="KW-1185">Reference proteome</keyword>
<evidence type="ECO:0000259" key="5">
    <source>
        <dbReference type="Pfam" id="PF14905"/>
    </source>
</evidence>
<dbReference type="EMBL" id="CP094669">
    <property type="protein sequence ID" value="UOG76646.1"/>
    <property type="molecule type" value="Genomic_DNA"/>
</dbReference>
<dbReference type="Gene3D" id="2.170.130.10">
    <property type="entry name" value="TonB-dependent receptor, plug domain"/>
    <property type="match status" value="1"/>
</dbReference>
<dbReference type="InterPro" id="IPR013784">
    <property type="entry name" value="Carb-bd-like_fold"/>
</dbReference>
<evidence type="ECO:0000256" key="2">
    <source>
        <dbReference type="ARBA" id="ARBA00023136"/>
    </source>
</evidence>
<accession>A0ABY4D605</accession>
<evidence type="ECO:0000256" key="4">
    <source>
        <dbReference type="SAM" id="SignalP"/>
    </source>
</evidence>
<dbReference type="InterPro" id="IPR036942">
    <property type="entry name" value="Beta-barrel_TonB_sf"/>
</dbReference>
<dbReference type="SUPFAM" id="SSF49452">
    <property type="entry name" value="Starch-binding domain-like"/>
    <property type="match status" value="1"/>
</dbReference>